<dbReference type="Proteomes" id="UP000186817">
    <property type="component" value="Unassembled WGS sequence"/>
</dbReference>
<gene>
    <name evidence="2" type="primary">rab2A</name>
    <name evidence="2" type="ORF">AK812_SmicGene4894</name>
</gene>
<keyword evidence="1" id="KW-0547">Nucleotide-binding</keyword>
<protein>
    <submittedName>
        <fullName evidence="2">Ras-related protein Rab-2A</fullName>
    </submittedName>
</protein>
<name>A0A1Q9EV45_SYMMI</name>
<dbReference type="InterPro" id="IPR027417">
    <property type="entry name" value="P-loop_NTPase"/>
</dbReference>
<dbReference type="PRINTS" id="PR00449">
    <property type="entry name" value="RASTRNSFRMNG"/>
</dbReference>
<dbReference type="Pfam" id="PF00071">
    <property type="entry name" value="Ras"/>
    <property type="match status" value="1"/>
</dbReference>
<evidence type="ECO:0000313" key="2">
    <source>
        <dbReference type="EMBL" id="OLQ11285.1"/>
    </source>
</evidence>
<dbReference type="GO" id="GO:0005525">
    <property type="term" value="F:GTP binding"/>
    <property type="evidence" value="ECO:0007669"/>
    <property type="project" value="InterPro"/>
</dbReference>
<dbReference type="InterPro" id="IPR001806">
    <property type="entry name" value="Small_GTPase"/>
</dbReference>
<accession>A0A1Q9EV45</accession>
<dbReference type="OrthoDB" id="421062at2759"/>
<evidence type="ECO:0000313" key="3">
    <source>
        <dbReference type="Proteomes" id="UP000186817"/>
    </source>
</evidence>
<dbReference type="PROSITE" id="PS51419">
    <property type="entry name" value="RAB"/>
    <property type="match status" value="1"/>
</dbReference>
<dbReference type="EMBL" id="LSRX01000061">
    <property type="protein sequence ID" value="OLQ11285.1"/>
    <property type="molecule type" value="Genomic_DNA"/>
</dbReference>
<dbReference type="FunFam" id="3.40.50.300:FF:001447">
    <property type="entry name" value="Ras-related protein Rab-1B"/>
    <property type="match status" value="1"/>
</dbReference>
<dbReference type="SMART" id="SM00173">
    <property type="entry name" value="RAS"/>
    <property type="match status" value="1"/>
</dbReference>
<proteinExistence type="predicted"/>
<comment type="caution">
    <text evidence="2">The sequence shown here is derived from an EMBL/GenBank/DDBJ whole genome shotgun (WGS) entry which is preliminary data.</text>
</comment>
<dbReference type="Gene3D" id="3.40.50.300">
    <property type="entry name" value="P-loop containing nucleotide triphosphate hydrolases"/>
    <property type="match status" value="1"/>
</dbReference>
<dbReference type="CDD" id="cd00154">
    <property type="entry name" value="Rab"/>
    <property type="match status" value="1"/>
</dbReference>
<dbReference type="SUPFAM" id="SSF52540">
    <property type="entry name" value="P-loop containing nucleoside triphosphate hydrolases"/>
    <property type="match status" value="1"/>
</dbReference>
<keyword evidence="3" id="KW-1185">Reference proteome</keyword>
<evidence type="ECO:0000256" key="1">
    <source>
        <dbReference type="ARBA" id="ARBA00022741"/>
    </source>
</evidence>
<organism evidence="2 3">
    <name type="scientific">Symbiodinium microadriaticum</name>
    <name type="common">Dinoflagellate</name>
    <name type="synonym">Zooxanthella microadriatica</name>
    <dbReference type="NCBI Taxonomy" id="2951"/>
    <lineage>
        <taxon>Eukaryota</taxon>
        <taxon>Sar</taxon>
        <taxon>Alveolata</taxon>
        <taxon>Dinophyceae</taxon>
        <taxon>Suessiales</taxon>
        <taxon>Symbiodiniaceae</taxon>
        <taxon>Symbiodinium</taxon>
    </lineage>
</organism>
<dbReference type="AlphaFoldDB" id="A0A1Q9EV45"/>
<reference evidence="2 3" key="1">
    <citation type="submission" date="2016-02" db="EMBL/GenBank/DDBJ databases">
        <title>Genome analysis of coral dinoflagellate symbionts highlights evolutionary adaptations to a symbiotic lifestyle.</title>
        <authorList>
            <person name="Aranda M."/>
            <person name="Li Y."/>
            <person name="Liew Y.J."/>
            <person name="Baumgarten S."/>
            <person name="Simakov O."/>
            <person name="Wilson M."/>
            <person name="Piel J."/>
            <person name="Ashoor H."/>
            <person name="Bougouffa S."/>
            <person name="Bajic V.B."/>
            <person name="Ryu T."/>
            <person name="Ravasi T."/>
            <person name="Bayer T."/>
            <person name="Micklem G."/>
            <person name="Kim H."/>
            <person name="Bhak J."/>
            <person name="Lajeunesse T.C."/>
            <person name="Voolstra C.R."/>
        </authorList>
    </citation>
    <scope>NUCLEOTIDE SEQUENCE [LARGE SCALE GENOMIC DNA]</scope>
    <source>
        <strain evidence="2 3">CCMP2467</strain>
    </source>
</reference>
<dbReference type="GO" id="GO:0003924">
    <property type="term" value="F:GTPase activity"/>
    <property type="evidence" value="ECO:0007669"/>
    <property type="project" value="InterPro"/>
</dbReference>
<dbReference type="PANTHER" id="PTHR47978">
    <property type="match status" value="1"/>
</dbReference>
<sequence length="300" mass="33757">MDLPFLRRCLRGFLRRGWADDLAFDGPSMLVKVRQPSGTMAFEEELGLHFKVKDVLWKLSAAGFGSPARMTLLRGSEKLTINASLADVGLIEGEELLLIRGRGNYTYTRCQSIELCNHWFRIMLLGSTESGKSSFLNQATRSTFDPVYVTTIGVDFANCKFHAEGFGTLRLQMLDTSGQERFRVQTISHCRRNCDAYLVFFNRTRRETFDVLPQFLRDANSMGFRRPEMIIAIIGTHTDLQAVVSSEEAKEFADSCGASYHEVCCADETSVNQAVFSILDQLLESELELNREKDGASLTS</sequence>
<dbReference type="SMART" id="SM00175">
    <property type="entry name" value="RAB"/>
    <property type="match status" value="1"/>
</dbReference>